<evidence type="ECO:0000256" key="4">
    <source>
        <dbReference type="SAM" id="Phobius"/>
    </source>
</evidence>
<evidence type="ECO:0000259" key="5">
    <source>
        <dbReference type="PROSITE" id="PS50217"/>
    </source>
</evidence>
<keyword evidence="4" id="KW-1133">Transmembrane helix</keyword>
<dbReference type="InterPro" id="IPR043452">
    <property type="entry name" value="BZIP46-like"/>
</dbReference>
<proteinExistence type="predicted"/>
<evidence type="ECO:0000256" key="3">
    <source>
        <dbReference type="ARBA" id="ARBA00023242"/>
    </source>
</evidence>
<evidence type="ECO:0000256" key="2">
    <source>
        <dbReference type="ARBA" id="ARBA00023125"/>
    </source>
</evidence>
<dbReference type="GO" id="GO:0045893">
    <property type="term" value="P:positive regulation of DNA-templated transcription"/>
    <property type="evidence" value="ECO:0007669"/>
    <property type="project" value="InterPro"/>
</dbReference>
<dbReference type="AlphaFoldDB" id="A0AAP0I9F5"/>
<dbReference type="Proteomes" id="UP001419268">
    <property type="component" value="Unassembled WGS sequence"/>
</dbReference>
<keyword evidence="3" id="KW-0539">Nucleus</keyword>
<dbReference type="PROSITE" id="PS00036">
    <property type="entry name" value="BZIP_BASIC"/>
    <property type="match status" value="1"/>
</dbReference>
<dbReference type="InterPro" id="IPR004827">
    <property type="entry name" value="bZIP"/>
</dbReference>
<keyword evidence="4" id="KW-0812">Transmembrane</keyword>
<gene>
    <name evidence="6" type="ORF">Scep_018629</name>
</gene>
<dbReference type="InterPro" id="IPR046347">
    <property type="entry name" value="bZIP_sf"/>
</dbReference>
<dbReference type="CDD" id="cd14707">
    <property type="entry name" value="bZIP_plant_BZIP46"/>
    <property type="match status" value="1"/>
</dbReference>
<keyword evidence="4" id="KW-0472">Membrane</keyword>
<dbReference type="GO" id="GO:0003700">
    <property type="term" value="F:DNA-binding transcription factor activity"/>
    <property type="evidence" value="ECO:0007669"/>
    <property type="project" value="InterPro"/>
</dbReference>
<dbReference type="PROSITE" id="PS50217">
    <property type="entry name" value="BZIP"/>
    <property type="match status" value="1"/>
</dbReference>
<name>A0AAP0I9F5_9MAGN</name>
<organism evidence="6 7">
    <name type="scientific">Stephania cephalantha</name>
    <dbReference type="NCBI Taxonomy" id="152367"/>
    <lineage>
        <taxon>Eukaryota</taxon>
        <taxon>Viridiplantae</taxon>
        <taxon>Streptophyta</taxon>
        <taxon>Embryophyta</taxon>
        <taxon>Tracheophyta</taxon>
        <taxon>Spermatophyta</taxon>
        <taxon>Magnoliopsida</taxon>
        <taxon>Ranunculales</taxon>
        <taxon>Menispermaceae</taxon>
        <taxon>Menispermoideae</taxon>
        <taxon>Cissampelideae</taxon>
        <taxon>Stephania</taxon>
    </lineage>
</organism>
<sequence>MCGLLIIIIIIIIVIVIIMDWLQFQNMEQEHDEMEALGQNLSMQQGLLLMGGDSIIENQIGMTPTPTPTATIDEVPPPSSSSGFKRRFSDEMIDKTIERKQKRMIKNRESAARSRARKQAYTNKLEQDVSMLKEANAALEKEMVLMRLPFDPNLRPKYQPRILPFRRANSATF</sequence>
<keyword evidence="7" id="KW-1185">Reference proteome</keyword>
<dbReference type="PANTHER" id="PTHR22952">
    <property type="entry name" value="CAMP-RESPONSE ELEMENT BINDING PROTEIN-RELATED"/>
    <property type="match status" value="1"/>
</dbReference>
<feature type="domain" description="BZIP" evidence="5">
    <location>
        <begin position="97"/>
        <end position="147"/>
    </location>
</feature>
<dbReference type="SMART" id="SM00338">
    <property type="entry name" value="BRLZ"/>
    <property type="match status" value="1"/>
</dbReference>
<dbReference type="GO" id="GO:0005634">
    <property type="term" value="C:nucleus"/>
    <property type="evidence" value="ECO:0007669"/>
    <property type="project" value="UniProtKB-SubCell"/>
</dbReference>
<keyword evidence="2" id="KW-0238">DNA-binding</keyword>
<accession>A0AAP0I9F5</accession>
<evidence type="ECO:0000313" key="7">
    <source>
        <dbReference type="Proteomes" id="UP001419268"/>
    </source>
</evidence>
<dbReference type="Gene3D" id="1.20.5.170">
    <property type="match status" value="1"/>
</dbReference>
<feature type="transmembrane region" description="Helical" evidence="4">
    <location>
        <begin position="6"/>
        <end position="24"/>
    </location>
</feature>
<comment type="caution">
    <text evidence="6">The sequence shown here is derived from an EMBL/GenBank/DDBJ whole genome shotgun (WGS) entry which is preliminary data.</text>
</comment>
<reference evidence="6 7" key="1">
    <citation type="submission" date="2024-01" db="EMBL/GenBank/DDBJ databases">
        <title>Genome assemblies of Stephania.</title>
        <authorList>
            <person name="Yang L."/>
        </authorList>
    </citation>
    <scope>NUCLEOTIDE SEQUENCE [LARGE SCALE GENOMIC DNA]</scope>
    <source>
        <strain evidence="6">JXDWG</strain>
        <tissue evidence="6">Leaf</tissue>
    </source>
</reference>
<dbReference type="FunFam" id="1.20.5.170:FF:000036">
    <property type="entry name" value="ABSCISIC ACID-INSENSITIVE 5-like protein 2"/>
    <property type="match status" value="1"/>
</dbReference>
<protein>
    <recommendedName>
        <fullName evidence="5">BZIP domain-containing protein</fullName>
    </recommendedName>
</protein>
<evidence type="ECO:0000256" key="1">
    <source>
        <dbReference type="ARBA" id="ARBA00004123"/>
    </source>
</evidence>
<dbReference type="Pfam" id="PF00170">
    <property type="entry name" value="bZIP_1"/>
    <property type="match status" value="1"/>
</dbReference>
<dbReference type="PANTHER" id="PTHR22952:SF404">
    <property type="entry name" value="BZIP DOMAIN-CONTAINING PROTEIN"/>
    <property type="match status" value="1"/>
</dbReference>
<comment type="subcellular location">
    <subcellularLocation>
        <location evidence="1">Nucleus</location>
    </subcellularLocation>
</comment>
<dbReference type="EMBL" id="JBBNAG010000008">
    <property type="protein sequence ID" value="KAK9111110.1"/>
    <property type="molecule type" value="Genomic_DNA"/>
</dbReference>
<dbReference type="GO" id="GO:0003677">
    <property type="term" value="F:DNA binding"/>
    <property type="evidence" value="ECO:0007669"/>
    <property type="project" value="UniProtKB-KW"/>
</dbReference>
<evidence type="ECO:0000313" key="6">
    <source>
        <dbReference type="EMBL" id="KAK9111110.1"/>
    </source>
</evidence>
<dbReference type="SUPFAM" id="SSF57959">
    <property type="entry name" value="Leucine zipper domain"/>
    <property type="match status" value="1"/>
</dbReference>